<dbReference type="Proteomes" id="UP000247569">
    <property type="component" value="Unassembled WGS sequence"/>
</dbReference>
<proteinExistence type="predicted"/>
<gene>
    <name evidence="1" type="ORF">DFR70_101382</name>
</gene>
<dbReference type="Gene3D" id="1.10.150.240">
    <property type="entry name" value="Putative phosphatase, domain 2"/>
    <property type="match status" value="1"/>
</dbReference>
<dbReference type="SFLD" id="SFLDS00003">
    <property type="entry name" value="Haloacid_Dehalogenase"/>
    <property type="match status" value="1"/>
</dbReference>
<dbReference type="EMBL" id="QJKF01000001">
    <property type="protein sequence ID" value="PXX70961.1"/>
    <property type="molecule type" value="Genomic_DNA"/>
</dbReference>
<dbReference type="RefSeq" id="WP_063713499.1">
    <property type="nucleotide sequence ID" value="NZ_QJKF01000001.1"/>
</dbReference>
<dbReference type="SUPFAM" id="SSF56784">
    <property type="entry name" value="HAD-like"/>
    <property type="match status" value="1"/>
</dbReference>
<name>A0A318K8V4_9NOCA</name>
<reference evidence="1 2" key="1">
    <citation type="submission" date="2018-05" db="EMBL/GenBank/DDBJ databases">
        <title>Genomic Encyclopedia of Type Strains, Phase IV (KMG-IV): sequencing the most valuable type-strain genomes for metagenomic binning, comparative biology and taxonomic classification.</title>
        <authorList>
            <person name="Goeker M."/>
        </authorList>
    </citation>
    <scope>NUCLEOTIDE SEQUENCE [LARGE SCALE GENOMIC DNA]</scope>
    <source>
        <strain evidence="1 2">DSM 44704</strain>
    </source>
</reference>
<dbReference type="InterPro" id="IPR023198">
    <property type="entry name" value="PGP-like_dom2"/>
</dbReference>
<organism evidence="1 2">
    <name type="scientific">Nocardia tenerifensis</name>
    <dbReference type="NCBI Taxonomy" id="228006"/>
    <lineage>
        <taxon>Bacteria</taxon>
        <taxon>Bacillati</taxon>
        <taxon>Actinomycetota</taxon>
        <taxon>Actinomycetes</taxon>
        <taxon>Mycobacteriales</taxon>
        <taxon>Nocardiaceae</taxon>
        <taxon>Nocardia</taxon>
    </lineage>
</organism>
<keyword evidence="1" id="KW-0378">Hydrolase</keyword>
<evidence type="ECO:0000313" key="1">
    <source>
        <dbReference type="EMBL" id="PXX70961.1"/>
    </source>
</evidence>
<evidence type="ECO:0000313" key="2">
    <source>
        <dbReference type="Proteomes" id="UP000247569"/>
    </source>
</evidence>
<dbReference type="OrthoDB" id="9795007at2"/>
<dbReference type="InterPro" id="IPR006439">
    <property type="entry name" value="HAD-SF_hydro_IA"/>
</dbReference>
<dbReference type="SFLD" id="SFLDG01129">
    <property type="entry name" value="C1.5:_HAD__Beta-PGM__Phosphata"/>
    <property type="match status" value="1"/>
</dbReference>
<dbReference type="Pfam" id="PF00702">
    <property type="entry name" value="Hydrolase"/>
    <property type="match status" value="1"/>
</dbReference>
<dbReference type="PANTHER" id="PTHR47829">
    <property type="entry name" value="HYDROLASE, PUTATIVE (AFU_ORTHOLOGUE AFUA_1G12880)-RELATED"/>
    <property type="match status" value="1"/>
</dbReference>
<dbReference type="GO" id="GO:0016787">
    <property type="term" value="F:hydrolase activity"/>
    <property type="evidence" value="ECO:0007669"/>
    <property type="project" value="UniProtKB-KW"/>
</dbReference>
<keyword evidence="2" id="KW-1185">Reference proteome</keyword>
<protein>
    <submittedName>
        <fullName evidence="1">Putative hydrolase of the HAD superfamily</fullName>
    </submittedName>
</protein>
<dbReference type="CDD" id="cd02603">
    <property type="entry name" value="HAD_sEH-N_like"/>
    <property type="match status" value="1"/>
</dbReference>
<dbReference type="Gene3D" id="3.40.50.1000">
    <property type="entry name" value="HAD superfamily/HAD-like"/>
    <property type="match status" value="1"/>
</dbReference>
<dbReference type="PANTHER" id="PTHR47829:SF1">
    <property type="entry name" value="HAD FAMILY PHOSPHATASE"/>
    <property type="match status" value="1"/>
</dbReference>
<dbReference type="PRINTS" id="PR00413">
    <property type="entry name" value="HADHALOGNASE"/>
</dbReference>
<comment type="caution">
    <text evidence="1">The sequence shown here is derived from an EMBL/GenBank/DDBJ whole genome shotgun (WGS) entry which is preliminary data.</text>
</comment>
<dbReference type="InterPro" id="IPR023214">
    <property type="entry name" value="HAD_sf"/>
</dbReference>
<dbReference type="NCBIfam" id="TIGR01509">
    <property type="entry name" value="HAD-SF-IA-v3"/>
    <property type="match status" value="1"/>
</dbReference>
<accession>A0A318K8V4</accession>
<sequence>MSRTAILVDFGGVLTTDVFAAFRRFGAQIGPDPDLPISVIVTDPVVGPAFADLESGHLDDEEFEILFARKLTERGATVEPAGLLGRIKSGIALDPDMIALIEGVRAAGHPVALVSNSMGRDSYAGVDLAALVDVAIVSAEVGLRKPAREIYRLACRELGVEPGEAVMLDDLRHNIDGARRCGIEGIVHSSAASTAEELAVRFGVFPVLPPTTTAPENRLRRGTRQWLR</sequence>
<dbReference type="InterPro" id="IPR052898">
    <property type="entry name" value="ACAD10-like"/>
</dbReference>
<dbReference type="AlphaFoldDB" id="A0A318K8V4"/>
<dbReference type="InterPro" id="IPR036412">
    <property type="entry name" value="HAD-like_sf"/>
</dbReference>